<name>A0A392MAB2_9FABA</name>
<evidence type="ECO:0008006" key="4">
    <source>
        <dbReference type="Google" id="ProtNLM"/>
    </source>
</evidence>
<dbReference type="PANTHER" id="PTHR33710:SF86">
    <property type="entry name" value="VIRAL MOVEMENT PROTEIN"/>
    <property type="match status" value="1"/>
</dbReference>
<dbReference type="SUPFAM" id="SSF56219">
    <property type="entry name" value="DNase I-like"/>
    <property type="match status" value="1"/>
</dbReference>
<keyword evidence="3" id="KW-1185">Reference proteome</keyword>
<evidence type="ECO:0000256" key="1">
    <source>
        <dbReference type="SAM" id="MobiDB-lite"/>
    </source>
</evidence>
<dbReference type="PANTHER" id="PTHR33710">
    <property type="entry name" value="BNAC02G09200D PROTEIN"/>
    <property type="match status" value="1"/>
</dbReference>
<gene>
    <name evidence="2" type="ORF">A2U01_0005208</name>
</gene>
<dbReference type="Gene3D" id="3.60.10.10">
    <property type="entry name" value="Endonuclease/exonuclease/phosphatase"/>
    <property type="match status" value="1"/>
</dbReference>
<dbReference type="EMBL" id="LXQA010006726">
    <property type="protein sequence ID" value="MCH84376.1"/>
    <property type="molecule type" value="Genomic_DNA"/>
</dbReference>
<accession>A0A392MAB2</accession>
<dbReference type="InterPro" id="IPR036691">
    <property type="entry name" value="Endo/exonu/phosph_ase_sf"/>
</dbReference>
<evidence type="ECO:0000313" key="2">
    <source>
        <dbReference type="EMBL" id="MCH84376.1"/>
    </source>
</evidence>
<sequence length="483" mass="55051">GGQFSPIPKAMLEMMAKMKLEEENEDEELPSDLNKDTTGDTVSNIHKGQYSPTIAKRKFHRIQGTTHNQQALEATSLTKMASLEDKACQGIYGYSKHHQKPMTCDLITNLYQTNHHENWLLFGDFNLVLNSAEKEGGKDLHSSTTSLFHNTLNQCDLMDLGYHGDKFTWTNNQENESHIKERLDRFCASPSWVTKFPRCTNYHLLNYSSDHKPILLVFGSNHDFREDTTSKRFIKRFENIWLKDPKCLQIIKEEWNKVAGATNFKLQQVFEKVHNWGRDTYGNSPKQIKATLTKLQELKTTIPNSDTKNQINLLETKLDGLLSNEEQWWAHRAKNKDIQATFQDYFTELFTSSNPINTQETINVVANLVTPHMYDNLNSEFTAAEVSFATHQLKGNAAPGPDGLNASFYQAYWDTIGGDITQTVLEILNNGGNPDPYNNTFICLIPKHNNPTCPADFRPIALCNVFLKITTKTIANRIKSILP</sequence>
<reference evidence="2 3" key="1">
    <citation type="journal article" date="2018" name="Front. Plant Sci.">
        <title>Red Clover (Trifolium pratense) and Zigzag Clover (T. medium) - A Picture of Genomic Similarities and Differences.</title>
        <authorList>
            <person name="Dluhosova J."/>
            <person name="Istvanek J."/>
            <person name="Nedelnik J."/>
            <person name="Repkova J."/>
        </authorList>
    </citation>
    <scope>NUCLEOTIDE SEQUENCE [LARGE SCALE GENOMIC DNA]</scope>
    <source>
        <strain evidence="3">cv. 10/8</strain>
        <tissue evidence="2">Leaf</tissue>
    </source>
</reference>
<evidence type="ECO:0000313" key="3">
    <source>
        <dbReference type="Proteomes" id="UP000265520"/>
    </source>
</evidence>
<proteinExistence type="predicted"/>
<protein>
    <recommendedName>
        <fullName evidence="4">RNA-directed DNA polymerase (Reverse transcriptase)</fullName>
    </recommendedName>
</protein>
<feature type="non-terminal residue" evidence="2">
    <location>
        <position position="1"/>
    </location>
</feature>
<dbReference type="AlphaFoldDB" id="A0A392MAB2"/>
<organism evidence="2 3">
    <name type="scientific">Trifolium medium</name>
    <dbReference type="NCBI Taxonomy" id="97028"/>
    <lineage>
        <taxon>Eukaryota</taxon>
        <taxon>Viridiplantae</taxon>
        <taxon>Streptophyta</taxon>
        <taxon>Embryophyta</taxon>
        <taxon>Tracheophyta</taxon>
        <taxon>Spermatophyta</taxon>
        <taxon>Magnoliopsida</taxon>
        <taxon>eudicotyledons</taxon>
        <taxon>Gunneridae</taxon>
        <taxon>Pentapetalae</taxon>
        <taxon>rosids</taxon>
        <taxon>fabids</taxon>
        <taxon>Fabales</taxon>
        <taxon>Fabaceae</taxon>
        <taxon>Papilionoideae</taxon>
        <taxon>50 kb inversion clade</taxon>
        <taxon>NPAAA clade</taxon>
        <taxon>Hologalegina</taxon>
        <taxon>IRL clade</taxon>
        <taxon>Trifolieae</taxon>
        <taxon>Trifolium</taxon>
    </lineage>
</organism>
<feature type="region of interest" description="Disordered" evidence="1">
    <location>
        <begin position="21"/>
        <end position="46"/>
    </location>
</feature>
<dbReference type="Proteomes" id="UP000265520">
    <property type="component" value="Unassembled WGS sequence"/>
</dbReference>
<comment type="caution">
    <text evidence="2">The sequence shown here is derived from an EMBL/GenBank/DDBJ whole genome shotgun (WGS) entry which is preliminary data.</text>
</comment>